<evidence type="ECO:0000256" key="1">
    <source>
        <dbReference type="ARBA" id="ARBA00023015"/>
    </source>
</evidence>
<evidence type="ECO:0000313" key="6">
    <source>
        <dbReference type="Proteomes" id="UP000293520"/>
    </source>
</evidence>
<dbReference type="RefSeq" id="WP_130992097.1">
    <property type="nucleotide sequence ID" value="NZ_SISK01000015.1"/>
</dbReference>
<protein>
    <recommendedName>
        <fullName evidence="4">HTH luxR-type domain-containing protein</fullName>
    </recommendedName>
</protein>
<evidence type="ECO:0000256" key="2">
    <source>
        <dbReference type="ARBA" id="ARBA00023125"/>
    </source>
</evidence>
<proteinExistence type="predicted"/>
<organism evidence="5 6">
    <name type="scientific">Paracoccus subflavus</name>
    <dbReference type="NCBI Taxonomy" id="2528244"/>
    <lineage>
        <taxon>Bacteria</taxon>
        <taxon>Pseudomonadati</taxon>
        <taxon>Pseudomonadota</taxon>
        <taxon>Alphaproteobacteria</taxon>
        <taxon>Rhodobacterales</taxon>
        <taxon>Paracoccaceae</taxon>
        <taxon>Paracoccus</taxon>
    </lineage>
</organism>
<evidence type="ECO:0000259" key="4">
    <source>
        <dbReference type="PROSITE" id="PS50043"/>
    </source>
</evidence>
<accession>A0A4Q9FVV1</accession>
<keyword evidence="3" id="KW-0804">Transcription</keyword>
<dbReference type="InterPro" id="IPR000792">
    <property type="entry name" value="Tscrpt_reg_LuxR_C"/>
</dbReference>
<dbReference type="OrthoDB" id="7764879at2"/>
<dbReference type="Pfam" id="PF03472">
    <property type="entry name" value="Autoind_bind"/>
    <property type="match status" value="1"/>
</dbReference>
<feature type="domain" description="HTH luxR-type" evidence="4">
    <location>
        <begin position="139"/>
        <end position="204"/>
    </location>
</feature>
<dbReference type="Proteomes" id="UP000293520">
    <property type="component" value="Unassembled WGS sequence"/>
</dbReference>
<evidence type="ECO:0000256" key="3">
    <source>
        <dbReference type="ARBA" id="ARBA00023163"/>
    </source>
</evidence>
<dbReference type="Gene3D" id="1.10.10.10">
    <property type="entry name" value="Winged helix-like DNA-binding domain superfamily/Winged helix DNA-binding domain"/>
    <property type="match status" value="1"/>
</dbReference>
<dbReference type="AlphaFoldDB" id="A0A4Q9FVV1"/>
<dbReference type="SUPFAM" id="SSF46894">
    <property type="entry name" value="C-terminal effector domain of the bipartite response regulators"/>
    <property type="match status" value="1"/>
</dbReference>
<dbReference type="GO" id="GO:0006355">
    <property type="term" value="P:regulation of DNA-templated transcription"/>
    <property type="evidence" value="ECO:0007669"/>
    <property type="project" value="InterPro"/>
</dbReference>
<dbReference type="InterPro" id="IPR036693">
    <property type="entry name" value="TF_LuxR_autoind-bd_dom_sf"/>
</dbReference>
<gene>
    <name evidence="5" type="ORF">EYE42_14825</name>
</gene>
<dbReference type="InterPro" id="IPR016032">
    <property type="entry name" value="Sig_transdc_resp-reg_C-effctor"/>
</dbReference>
<sequence length="206" mass="23402">MLEIAIPNHEAELQQLEAIGLSGYFLGFGLRFGQPDFFMNKYPDAWTKEYETENYFFGDPVAVWTITREGMVRWSQVKLPDMRKIMVRAKAHGLKYGATFVVKIGSKRSFLSIARPDRELTDEEMTLLMSKVKMWAQLFTRSRVALTDQELETLRLMHSGLRQSEAAELMSISVSGLKARLDSAQKKLGARNTTSAVSTAVRMNLI</sequence>
<dbReference type="InterPro" id="IPR005143">
    <property type="entry name" value="TF_LuxR_autoind-bd_dom"/>
</dbReference>
<keyword evidence="6" id="KW-1185">Reference proteome</keyword>
<dbReference type="InterPro" id="IPR036388">
    <property type="entry name" value="WH-like_DNA-bd_sf"/>
</dbReference>
<keyword evidence="2" id="KW-0238">DNA-binding</keyword>
<dbReference type="SMART" id="SM00421">
    <property type="entry name" value="HTH_LUXR"/>
    <property type="match status" value="1"/>
</dbReference>
<dbReference type="SUPFAM" id="SSF75516">
    <property type="entry name" value="Pheromone-binding domain of LuxR-like quorum-sensing transcription factors"/>
    <property type="match status" value="1"/>
</dbReference>
<dbReference type="GO" id="GO:0003677">
    <property type="term" value="F:DNA binding"/>
    <property type="evidence" value="ECO:0007669"/>
    <property type="project" value="UniProtKB-KW"/>
</dbReference>
<dbReference type="Gene3D" id="3.30.450.80">
    <property type="entry name" value="Transcription factor LuxR-like, autoinducer-binding domain"/>
    <property type="match status" value="1"/>
</dbReference>
<dbReference type="PROSITE" id="PS50043">
    <property type="entry name" value="HTH_LUXR_2"/>
    <property type="match status" value="1"/>
</dbReference>
<evidence type="ECO:0000313" key="5">
    <source>
        <dbReference type="EMBL" id="TBN36985.1"/>
    </source>
</evidence>
<dbReference type="EMBL" id="SISK01000015">
    <property type="protein sequence ID" value="TBN36985.1"/>
    <property type="molecule type" value="Genomic_DNA"/>
</dbReference>
<name>A0A4Q9FVV1_9RHOB</name>
<keyword evidence="1" id="KW-0805">Transcription regulation</keyword>
<dbReference type="Pfam" id="PF00196">
    <property type="entry name" value="GerE"/>
    <property type="match status" value="1"/>
</dbReference>
<reference evidence="5 6" key="1">
    <citation type="submission" date="2019-02" db="EMBL/GenBank/DDBJ databases">
        <title>Paracoccus subflavus sp. nov., isolated from marine sediment of the Pacific Ocean.</title>
        <authorList>
            <person name="Zhang G."/>
        </authorList>
    </citation>
    <scope>NUCLEOTIDE SEQUENCE [LARGE SCALE GENOMIC DNA]</scope>
    <source>
        <strain evidence="5 6">GY0581</strain>
    </source>
</reference>
<comment type="caution">
    <text evidence="5">The sequence shown here is derived from an EMBL/GenBank/DDBJ whole genome shotgun (WGS) entry which is preliminary data.</text>
</comment>